<dbReference type="Proteomes" id="UP000199649">
    <property type="component" value="Chromosome I"/>
</dbReference>
<dbReference type="InterPro" id="IPR042070">
    <property type="entry name" value="PucR_C-HTH_sf"/>
</dbReference>
<dbReference type="PANTHER" id="PTHR33744:SF1">
    <property type="entry name" value="DNA-BINDING TRANSCRIPTIONAL ACTIVATOR ADER"/>
    <property type="match status" value="1"/>
</dbReference>
<dbReference type="Gene3D" id="1.10.10.2840">
    <property type="entry name" value="PucR C-terminal helix-turn-helix domain"/>
    <property type="match status" value="1"/>
</dbReference>
<reference evidence="4" key="1">
    <citation type="submission" date="2016-10" db="EMBL/GenBank/DDBJ databases">
        <authorList>
            <person name="Varghese N."/>
            <person name="Submissions S."/>
        </authorList>
    </citation>
    <scope>NUCLEOTIDE SEQUENCE [LARGE SCALE GENOMIC DNA]</scope>
    <source>
        <strain evidence="4">DSM 22965</strain>
    </source>
</reference>
<dbReference type="EMBL" id="LT629734">
    <property type="protein sequence ID" value="SDR87093.1"/>
    <property type="molecule type" value="Genomic_DNA"/>
</dbReference>
<dbReference type="STRING" id="684552.SAMN04489719_1005"/>
<keyword evidence="4" id="KW-1185">Reference proteome</keyword>
<evidence type="ECO:0000259" key="2">
    <source>
        <dbReference type="Pfam" id="PF14361"/>
    </source>
</evidence>
<accession>A0A1H1MJY6</accession>
<organism evidence="3 4">
    <name type="scientific">Agrococcus carbonis</name>
    <dbReference type="NCBI Taxonomy" id="684552"/>
    <lineage>
        <taxon>Bacteria</taxon>
        <taxon>Bacillati</taxon>
        <taxon>Actinomycetota</taxon>
        <taxon>Actinomycetes</taxon>
        <taxon>Micrococcales</taxon>
        <taxon>Microbacteriaceae</taxon>
        <taxon>Agrococcus</taxon>
    </lineage>
</organism>
<dbReference type="OrthoDB" id="3190266at2"/>
<dbReference type="RefSeq" id="WP_092665996.1">
    <property type="nucleotide sequence ID" value="NZ_LT629734.1"/>
</dbReference>
<dbReference type="Pfam" id="PF14361">
    <property type="entry name" value="RsbRD_N"/>
    <property type="match status" value="1"/>
</dbReference>
<dbReference type="InterPro" id="IPR025751">
    <property type="entry name" value="RsbRD_N_dom"/>
</dbReference>
<dbReference type="Pfam" id="PF13556">
    <property type="entry name" value="HTH_30"/>
    <property type="match status" value="1"/>
</dbReference>
<feature type="domain" description="PucR C-terminal helix-turn-helix" evidence="1">
    <location>
        <begin position="318"/>
        <end position="370"/>
    </location>
</feature>
<evidence type="ECO:0000313" key="3">
    <source>
        <dbReference type="EMBL" id="SDR87093.1"/>
    </source>
</evidence>
<gene>
    <name evidence="3" type="ORF">SAMN04489719_1005</name>
</gene>
<dbReference type="InterPro" id="IPR025736">
    <property type="entry name" value="PucR_C-HTH_dom"/>
</dbReference>
<protein>
    <submittedName>
        <fullName evidence="3">PucR C-terminal helix-turn-helix domain-containing protein</fullName>
    </submittedName>
</protein>
<proteinExistence type="predicted"/>
<evidence type="ECO:0000313" key="4">
    <source>
        <dbReference type="Proteomes" id="UP000199649"/>
    </source>
</evidence>
<feature type="domain" description="RsbT co-antagonist protein RsbRD N-terminal" evidence="2">
    <location>
        <begin position="24"/>
        <end position="153"/>
    </location>
</feature>
<evidence type="ECO:0000259" key="1">
    <source>
        <dbReference type="Pfam" id="PF13556"/>
    </source>
</evidence>
<name>A0A1H1MJY6_9MICO</name>
<dbReference type="PANTHER" id="PTHR33744">
    <property type="entry name" value="CARBOHYDRATE DIACID REGULATOR"/>
    <property type="match status" value="1"/>
</dbReference>
<dbReference type="AlphaFoldDB" id="A0A1H1MJY6"/>
<sequence length="384" mass="41689">MAQRIAQTDEWVRLMARLEDEMPRVVDDFMAQFAERGLYAPEAVSEEDLRETAGDTLRMLVARLAGRKPTEADAVLAASLGVRRARQGVPLDALLEAVRLDFRVLWRWMQRIGGEQRVLIEGVEWVLSAVEEYVDEVQQSFLRETAALQRDARLATERHLSRLFSGDAPGETALQAIAAGLRVAVDDRFDLVAVRTSSLDEVQRALDAQLATGELFGHMHRDAYCVFWPSGSVGAAEALRAVPGVRVTGLAGLAAVASGAEAALAMLAVEQLPQRLVGLDEAWPAVAAARLEELLPGFAAARLDPLAELTDYQRAAVLRTVRTFLDTGSVQRTATAAFCHRNTVLNRLAAFHERTGLDVTVPVEAALAHVLLSSRAVPATAPTG</sequence>
<dbReference type="InterPro" id="IPR051448">
    <property type="entry name" value="CdaR-like_regulators"/>
</dbReference>